<keyword evidence="3" id="KW-1185">Reference proteome</keyword>
<keyword evidence="1" id="KW-0472">Membrane</keyword>
<organism evidence="2 3">
    <name type="scientific">Desulfosporosinus nitroreducens</name>
    <dbReference type="NCBI Taxonomy" id="2018668"/>
    <lineage>
        <taxon>Bacteria</taxon>
        <taxon>Bacillati</taxon>
        <taxon>Bacillota</taxon>
        <taxon>Clostridia</taxon>
        <taxon>Eubacteriales</taxon>
        <taxon>Desulfitobacteriaceae</taxon>
        <taxon>Desulfosporosinus</taxon>
    </lineage>
</organism>
<dbReference type="RefSeq" id="WP_302049121.1">
    <property type="nucleotide sequence ID" value="NZ_JAMJEV010000011.1"/>
</dbReference>
<feature type="transmembrane region" description="Helical" evidence="1">
    <location>
        <begin position="264"/>
        <end position="283"/>
    </location>
</feature>
<dbReference type="EMBL" id="JAMJEV010000011">
    <property type="protein sequence ID" value="MDO0824081.1"/>
    <property type="molecule type" value="Genomic_DNA"/>
</dbReference>
<comment type="caution">
    <text evidence="2">The sequence shown here is derived from an EMBL/GenBank/DDBJ whole genome shotgun (WGS) entry which is preliminary data.</text>
</comment>
<keyword evidence="1" id="KW-0812">Transmembrane</keyword>
<proteinExistence type="predicted"/>
<keyword evidence="1" id="KW-1133">Transmembrane helix</keyword>
<evidence type="ECO:0000313" key="3">
    <source>
        <dbReference type="Proteomes" id="UP001176021"/>
    </source>
</evidence>
<evidence type="ECO:0000313" key="2">
    <source>
        <dbReference type="EMBL" id="MDO0824081.1"/>
    </source>
</evidence>
<reference evidence="2" key="1">
    <citation type="submission" date="2022-05" db="EMBL/GenBank/DDBJ databases">
        <title>Expanded diversity of anoxic marine methylotrophy in a Black Sea sulfate reducing microorganism.</title>
        <authorList>
            <person name="Fischer P.Q."/>
            <person name="Stams A.J.M."/>
            <person name="Villanueva L."/>
            <person name="Sousa D.Z."/>
        </authorList>
    </citation>
    <scope>NUCLEOTIDE SEQUENCE</scope>
    <source>
        <strain evidence="2">P130</strain>
    </source>
</reference>
<feature type="transmembrane region" description="Helical" evidence="1">
    <location>
        <begin position="101"/>
        <end position="129"/>
    </location>
</feature>
<gene>
    <name evidence="2" type="ORF">M8H41_14660</name>
</gene>
<dbReference type="Proteomes" id="UP001176021">
    <property type="component" value="Unassembled WGS sequence"/>
</dbReference>
<accession>A0ABT8QRV6</accession>
<evidence type="ECO:0000256" key="1">
    <source>
        <dbReference type="SAM" id="Phobius"/>
    </source>
</evidence>
<protein>
    <submittedName>
        <fullName evidence="2">Secretion protein F</fullName>
    </submittedName>
</protein>
<name>A0ABT8QRV6_9FIRM</name>
<sequence length="290" mass="32644">MSALVILFACLMSGGVYFLLTAQLDLPSHAAIKTILSYKKQGVNKPKATETMIWQLAVKLSPWIRLNEYKQRRLKASLKSTGIQYTPETYMAQAIVKAGCWLLGIIPALLIFPPIALGLIVLAIYVYFYEVQRVDRLLKKKREAIENELPRFVLNVEQELKASRNVVSILDKHRKKAGKGLEKELEITVADMKTGNQELALSKLDARVGSSMLSEVVRGLIGVIRGDDNVLYFQRLAHGFKQIEFQKLKMIAQKRPGQMRKYSLALLGCFIMVFVIAIGMHLVTATGEMF</sequence>